<keyword evidence="16" id="KW-1185">Reference proteome</keyword>
<evidence type="ECO:0000256" key="6">
    <source>
        <dbReference type="ARBA" id="ARBA00022723"/>
    </source>
</evidence>
<dbReference type="Proteomes" id="UP000232323">
    <property type="component" value="Unassembled WGS sequence"/>
</dbReference>
<feature type="region of interest" description="Disordered" evidence="13">
    <location>
        <begin position="368"/>
        <end position="390"/>
    </location>
</feature>
<evidence type="ECO:0000256" key="10">
    <source>
        <dbReference type="ARBA" id="ARBA00023288"/>
    </source>
</evidence>
<dbReference type="GO" id="GO:0008270">
    <property type="term" value="F:zinc ion binding"/>
    <property type="evidence" value="ECO:0007669"/>
    <property type="project" value="UniProtKB-KW"/>
</dbReference>
<comment type="caution">
    <text evidence="15">The sequence shown here is derived from an EMBL/GenBank/DDBJ whole genome shotgun (WGS) entry which is preliminary data.</text>
</comment>
<dbReference type="InterPro" id="IPR045195">
    <property type="entry name" value="LOG2-like_mRING_C3HC5"/>
</dbReference>
<dbReference type="GO" id="GO:0061630">
    <property type="term" value="F:ubiquitin protein ligase activity"/>
    <property type="evidence" value="ECO:0007669"/>
    <property type="project" value="UniProtKB-EC"/>
</dbReference>
<keyword evidence="8" id="KW-0833">Ubl conjugation pathway</keyword>
<dbReference type="EMBL" id="BEGY01000090">
    <property type="protein sequence ID" value="GAX83038.1"/>
    <property type="molecule type" value="Genomic_DNA"/>
</dbReference>
<dbReference type="SUPFAM" id="SSF57850">
    <property type="entry name" value="RING/U-box"/>
    <property type="match status" value="1"/>
</dbReference>
<accession>A0A250XIY3</accession>
<sequence length="390" mass="42321">MGNNPSSGSQPTDTQRHPVNPHQQPYNYPPAQIYHPPPQAYYTGHTNGQYYNSPYGGYVPSSYAQQRPYAQQMPGPYGQPPAQAPRRPAGQQAPPTPPQELQATTTIRNQVNLKKSSVRVTPSPENPGQFTLSFSFDATAPCRVSVFVNAKDDSVKKNKLNSPEAPLAVYNCEKGLEQKFPPSSSASVRPITTTMMTDWKQMAAAWQTSACPIVIRIEALTDEGRAESRSIESVEVGGEVPQWIQSQTTYARLQRQDNGMWTASNVTQKIWVKGSLYELQEIYGMEAGRPVDVVDGEELDDVEGNECVICMSEPRDTTALPCRHMCMCHGCANELKAQTNKCPICRNVISSLLHIKIANQAPAGGGAAAAAGGNAARPSAQTTTAAEGLL</sequence>
<evidence type="ECO:0000256" key="2">
    <source>
        <dbReference type="ARBA" id="ARBA00004906"/>
    </source>
</evidence>
<dbReference type="InterPro" id="IPR058981">
    <property type="entry name" value="MGRN1/RNF157-like_N"/>
</dbReference>
<reference evidence="15 16" key="1">
    <citation type="submission" date="2017-08" db="EMBL/GenBank/DDBJ databases">
        <title>Acidophilic green algal genome provides insights into adaptation to an acidic environment.</title>
        <authorList>
            <person name="Hirooka S."/>
            <person name="Hirose Y."/>
            <person name="Kanesaki Y."/>
            <person name="Higuchi S."/>
            <person name="Fujiwara T."/>
            <person name="Onuma R."/>
            <person name="Era A."/>
            <person name="Ohbayashi R."/>
            <person name="Uzuka A."/>
            <person name="Nozaki H."/>
            <person name="Yoshikawa H."/>
            <person name="Miyagishima S.Y."/>
        </authorList>
    </citation>
    <scope>NUCLEOTIDE SEQUENCE [LARGE SCALE GENOMIC DNA]</scope>
    <source>
        <strain evidence="15 16">NIES-2499</strain>
    </source>
</reference>
<keyword evidence="5" id="KW-0519">Myristate</keyword>
<dbReference type="EC" id="2.3.2.27" evidence="3"/>
<dbReference type="Gene3D" id="3.30.40.10">
    <property type="entry name" value="Zinc/RING finger domain, C3HC4 (zinc finger)"/>
    <property type="match status" value="1"/>
</dbReference>
<evidence type="ECO:0000256" key="12">
    <source>
        <dbReference type="PROSITE-ProRule" id="PRU00175"/>
    </source>
</evidence>
<dbReference type="FunFam" id="3.30.40.10:FF:000115">
    <property type="entry name" value="probable E3 ubiquitin-protein ligase LOG2"/>
    <property type="match status" value="1"/>
</dbReference>
<feature type="compositionally biased region" description="Polar residues" evidence="13">
    <location>
        <begin position="379"/>
        <end position="390"/>
    </location>
</feature>
<proteinExistence type="inferred from homology"/>
<feature type="compositionally biased region" description="Low complexity" evidence="13">
    <location>
        <begin position="84"/>
        <end position="93"/>
    </location>
</feature>
<evidence type="ECO:0000256" key="4">
    <source>
        <dbReference type="ARBA" id="ARBA00022679"/>
    </source>
</evidence>
<evidence type="ECO:0000313" key="16">
    <source>
        <dbReference type="Proteomes" id="UP000232323"/>
    </source>
</evidence>
<evidence type="ECO:0000256" key="11">
    <source>
        <dbReference type="ARBA" id="ARBA00025721"/>
    </source>
</evidence>
<feature type="domain" description="RING-type" evidence="14">
    <location>
        <begin position="307"/>
        <end position="346"/>
    </location>
</feature>
<evidence type="ECO:0000259" key="14">
    <source>
        <dbReference type="PROSITE" id="PS50089"/>
    </source>
</evidence>
<dbReference type="PANTHER" id="PTHR22996">
    <property type="entry name" value="MAHOGUNIN"/>
    <property type="match status" value="1"/>
</dbReference>
<keyword evidence="6" id="KW-0479">Metal-binding</keyword>
<comment type="catalytic activity">
    <reaction evidence="1">
        <text>S-ubiquitinyl-[E2 ubiquitin-conjugating enzyme]-L-cysteine + [acceptor protein]-L-lysine = [E2 ubiquitin-conjugating enzyme]-L-cysteine + N(6)-ubiquitinyl-[acceptor protein]-L-lysine.</text>
        <dbReference type="EC" id="2.3.2.27"/>
    </reaction>
</comment>
<evidence type="ECO:0000256" key="7">
    <source>
        <dbReference type="ARBA" id="ARBA00022771"/>
    </source>
</evidence>
<name>A0A250XIY3_9CHLO</name>
<feature type="region of interest" description="Disordered" evidence="13">
    <location>
        <begin position="1"/>
        <end position="106"/>
    </location>
</feature>
<dbReference type="CDD" id="cd16789">
    <property type="entry name" value="mRING-HC-C3HC5_MGRN1-like"/>
    <property type="match status" value="1"/>
</dbReference>
<feature type="compositionally biased region" description="Polar residues" evidence="13">
    <location>
        <begin position="1"/>
        <end position="13"/>
    </location>
</feature>
<dbReference type="SMART" id="SM00184">
    <property type="entry name" value="RING"/>
    <property type="match status" value="1"/>
</dbReference>
<evidence type="ECO:0000256" key="1">
    <source>
        <dbReference type="ARBA" id="ARBA00000900"/>
    </source>
</evidence>
<dbReference type="InterPro" id="IPR045194">
    <property type="entry name" value="MGRN1/RNF157-like"/>
</dbReference>
<keyword evidence="7 12" id="KW-0863">Zinc-finger</keyword>
<evidence type="ECO:0000313" key="15">
    <source>
        <dbReference type="EMBL" id="GAX83038.1"/>
    </source>
</evidence>
<comment type="similarity">
    <text evidence="11">Belongs to the RING-type zinc finger family. LOG2 subfamily.</text>
</comment>
<evidence type="ECO:0000256" key="13">
    <source>
        <dbReference type="SAM" id="MobiDB-lite"/>
    </source>
</evidence>
<dbReference type="AlphaFoldDB" id="A0A250XIY3"/>
<dbReference type="OrthoDB" id="1711136at2759"/>
<dbReference type="Pfam" id="PF13920">
    <property type="entry name" value="zf-C3HC4_3"/>
    <property type="match status" value="1"/>
</dbReference>
<dbReference type="InterPro" id="IPR001841">
    <property type="entry name" value="Znf_RING"/>
</dbReference>
<organism evidence="15 16">
    <name type="scientific">Chlamydomonas eustigma</name>
    <dbReference type="NCBI Taxonomy" id="1157962"/>
    <lineage>
        <taxon>Eukaryota</taxon>
        <taxon>Viridiplantae</taxon>
        <taxon>Chlorophyta</taxon>
        <taxon>core chlorophytes</taxon>
        <taxon>Chlorophyceae</taxon>
        <taxon>CS clade</taxon>
        <taxon>Chlamydomonadales</taxon>
        <taxon>Chlamydomonadaceae</taxon>
        <taxon>Chlamydomonas</taxon>
    </lineage>
</organism>
<comment type="pathway">
    <text evidence="2">Protein modification; protein ubiquitination.</text>
</comment>
<keyword evidence="4" id="KW-0808">Transferase</keyword>
<evidence type="ECO:0000256" key="3">
    <source>
        <dbReference type="ARBA" id="ARBA00012483"/>
    </source>
</evidence>
<evidence type="ECO:0000256" key="9">
    <source>
        <dbReference type="ARBA" id="ARBA00022833"/>
    </source>
</evidence>
<dbReference type="Pfam" id="PF26192">
    <property type="entry name" value="RNF157-like_N"/>
    <property type="match status" value="1"/>
</dbReference>
<dbReference type="InterPro" id="IPR013083">
    <property type="entry name" value="Znf_RING/FYVE/PHD"/>
</dbReference>
<dbReference type="PANTHER" id="PTHR22996:SF0">
    <property type="entry name" value="RE60872P-RELATED"/>
    <property type="match status" value="1"/>
</dbReference>
<evidence type="ECO:0000256" key="5">
    <source>
        <dbReference type="ARBA" id="ARBA00022707"/>
    </source>
</evidence>
<keyword evidence="9" id="KW-0862">Zinc</keyword>
<dbReference type="PROSITE" id="PS50089">
    <property type="entry name" value="ZF_RING_2"/>
    <property type="match status" value="1"/>
</dbReference>
<dbReference type="GO" id="GO:0016567">
    <property type="term" value="P:protein ubiquitination"/>
    <property type="evidence" value="ECO:0007669"/>
    <property type="project" value="TreeGrafter"/>
</dbReference>
<protein>
    <recommendedName>
        <fullName evidence="3">RING-type E3 ubiquitin transferase</fullName>
        <ecNumber evidence="3">2.3.2.27</ecNumber>
    </recommendedName>
</protein>
<keyword evidence="10" id="KW-0449">Lipoprotein</keyword>
<evidence type="ECO:0000256" key="8">
    <source>
        <dbReference type="ARBA" id="ARBA00022786"/>
    </source>
</evidence>
<gene>
    <name evidence="15" type="ORF">CEUSTIGMA_g10464.t1</name>
</gene>